<dbReference type="Proteomes" id="UP000288943">
    <property type="component" value="Chromosome"/>
</dbReference>
<feature type="compositionally biased region" description="Low complexity" evidence="2">
    <location>
        <begin position="384"/>
        <end position="394"/>
    </location>
</feature>
<keyword evidence="3" id="KW-1133">Transmembrane helix</keyword>
<dbReference type="PANTHER" id="PTHR33392">
    <property type="entry name" value="POLYISOPRENYL-TEICHOIC ACID--PEPTIDOGLYCAN TEICHOIC ACID TRANSFERASE TAGU"/>
    <property type="match status" value="1"/>
</dbReference>
<feature type="compositionally biased region" description="Low complexity" evidence="2">
    <location>
        <begin position="347"/>
        <end position="356"/>
    </location>
</feature>
<dbReference type="Gene3D" id="3.40.630.190">
    <property type="entry name" value="LCP protein"/>
    <property type="match status" value="1"/>
</dbReference>
<feature type="compositionally biased region" description="Polar residues" evidence="2">
    <location>
        <begin position="361"/>
        <end position="378"/>
    </location>
</feature>
<dbReference type="InterPro" id="IPR004474">
    <property type="entry name" value="LytR_CpsA_psr"/>
</dbReference>
<feature type="transmembrane region" description="Helical" evidence="3">
    <location>
        <begin position="34"/>
        <end position="57"/>
    </location>
</feature>
<organism evidence="6 7">
    <name type="scientific">Paenibacillus chitinolyticus</name>
    <dbReference type="NCBI Taxonomy" id="79263"/>
    <lineage>
        <taxon>Bacteria</taxon>
        <taxon>Bacillati</taxon>
        <taxon>Bacillota</taxon>
        <taxon>Bacilli</taxon>
        <taxon>Bacillales</taxon>
        <taxon>Paenibacillaceae</taxon>
        <taxon>Paenibacillus</taxon>
    </lineage>
</organism>
<dbReference type="Pfam" id="PF03816">
    <property type="entry name" value="LytR_cpsA_psr"/>
    <property type="match status" value="1"/>
</dbReference>
<evidence type="ECO:0000256" key="1">
    <source>
        <dbReference type="ARBA" id="ARBA00006068"/>
    </source>
</evidence>
<dbReference type="Proteomes" id="UP001527202">
    <property type="component" value="Unassembled WGS sequence"/>
</dbReference>
<dbReference type="OrthoDB" id="27330at2"/>
<dbReference type="InterPro" id="IPR050922">
    <property type="entry name" value="LytR/CpsA/Psr_CW_biosynth"/>
</dbReference>
<comment type="similarity">
    <text evidence="1">Belongs to the LytR/CpsA/Psr (LCP) family.</text>
</comment>
<protein>
    <submittedName>
        <fullName evidence="5">LCP family protein</fullName>
    </submittedName>
    <submittedName>
        <fullName evidence="6">Transcriptional regulator</fullName>
    </submittedName>
</protein>
<keyword evidence="8" id="KW-1185">Reference proteome</keyword>
<dbReference type="EMBL" id="JAMDMJ010000009">
    <property type="protein sequence ID" value="MCY9595938.1"/>
    <property type="molecule type" value="Genomic_DNA"/>
</dbReference>
<dbReference type="PANTHER" id="PTHR33392:SF6">
    <property type="entry name" value="POLYISOPRENYL-TEICHOIC ACID--PEPTIDOGLYCAN TEICHOIC ACID TRANSFERASE TAGU"/>
    <property type="match status" value="1"/>
</dbReference>
<dbReference type="GeneID" id="95377267"/>
<feature type="compositionally biased region" description="Pro residues" evidence="2">
    <location>
        <begin position="432"/>
        <end position="442"/>
    </location>
</feature>
<name>A0A410X091_9BACL</name>
<evidence type="ECO:0000313" key="6">
    <source>
        <dbReference type="EMBL" id="QAV19997.1"/>
    </source>
</evidence>
<evidence type="ECO:0000256" key="2">
    <source>
        <dbReference type="SAM" id="MobiDB-lite"/>
    </source>
</evidence>
<evidence type="ECO:0000313" key="8">
    <source>
        <dbReference type="Proteomes" id="UP001527202"/>
    </source>
</evidence>
<feature type="compositionally biased region" description="Polar residues" evidence="2">
    <location>
        <begin position="458"/>
        <end position="467"/>
    </location>
</feature>
<dbReference type="KEGG" id="pchi:PC41400_20970"/>
<feature type="compositionally biased region" description="Polar residues" evidence="2">
    <location>
        <begin position="1"/>
        <end position="15"/>
    </location>
</feature>
<proteinExistence type="inferred from homology"/>
<sequence length="467" mass="51122">MSDPINPNSTPVSGTDSRKSKLKKKAKWPLWKKIAVTGGIIVLLLVIGIGTYASFLISKANNIIDTVGTKEVVAPKDSAKVKPISILLMGVDSRKETGSLNSDVMMAISMNPETKSATIVSLPRDLEMKLKKNGDSHKANYFYPHFTLTEPETAMKKTKDFFGNFFEVPFDYMVTIDFEGFKQVVDQLGGVTVDVDQDMYYVDNWDGTRIDLKKGVQKLDGKKTLDFVRYRKSNPGSKFETQESSDPARNARQQQVLNEILKNLKSLGGVTKASGILEAVGNNLKTDIPASQIHDMISQYITIDTQNIELIHMDGDWISPYIVVKDEEIREAKNALKLRLDPNWVPSSSPNSTDSSKGTDSRGNNTNSDGKITPTRTPKPTDAPTHTPKSTIKPTPTPTPKTSVRPNPTPEDDDVVPGLTPDPTRKPGGSVTPPPSGKPTTPPKNTELPKPTPTPTPQNQEAAQKTG</sequence>
<keyword evidence="3" id="KW-0472">Membrane</keyword>
<dbReference type="EMBL" id="CP026520">
    <property type="protein sequence ID" value="QAV19997.1"/>
    <property type="molecule type" value="Genomic_DNA"/>
</dbReference>
<feature type="region of interest" description="Disordered" evidence="2">
    <location>
        <begin position="341"/>
        <end position="467"/>
    </location>
</feature>
<evidence type="ECO:0000313" key="7">
    <source>
        <dbReference type="Proteomes" id="UP000288943"/>
    </source>
</evidence>
<evidence type="ECO:0000256" key="3">
    <source>
        <dbReference type="SAM" id="Phobius"/>
    </source>
</evidence>
<dbReference type="RefSeq" id="WP_042233149.1">
    <property type="nucleotide sequence ID" value="NZ_CP026520.1"/>
</dbReference>
<dbReference type="NCBIfam" id="TIGR00350">
    <property type="entry name" value="lytR_cpsA_psr"/>
    <property type="match status" value="1"/>
</dbReference>
<accession>A0A410X091</accession>
<evidence type="ECO:0000313" key="5">
    <source>
        <dbReference type="EMBL" id="MCY9595938.1"/>
    </source>
</evidence>
<feature type="region of interest" description="Disordered" evidence="2">
    <location>
        <begin position="1"/>
        <end position="20"/>
    </location>
</feature>
<gene>
    <name evidence="5" type="ORF">M5X16_09140</name>
    <name evidence="6" type="ORF">PC41400_20970</name>
</gene>
<dbReference type="AlphaFoldDB" id="A0A410X091"/>
<evidence type="ECO:0000259" key="4">
    <source>
        <dbReference type="Pfam" id="PF03816"/>
    </source>
</evidence>
<reference evidence="6 7" key="1">
    <citation type="submission" date="2018-01" db="EMBL/GenBank/DDBJ databases">
        <title>The whole genome sequencing and assembly of Paenibacillus chitinolyticus KCCM 41400 strain.</title>
        <authorList>
            <person name="Kim J.-Y."/>
            <person name="Park M.-K."/>
            <person name="Lee Y.-J."/>
            <person name="Yi H."/>
            <person name="Bahn Y.-S."/>
            <person name="Kim J.F."/>
            <person name="Lee D.-W."/>
        </authorList>
    </citation>
    <scope>NUCLEOTIDE SEQUENCE [LARGE SCALE GENOMIC DNA]</scope>
    <source>
        <strain evidence="6 7">KCCM 41400</strain>
    </source>
</reference>
<reference evidence="5 8" key="2">
    <citation type="submission" date="2022-05" db="EMBL/GenBank/DDBJ databases">
        <title>Genome Sequencing of Bee-Associated Microbes.</title>
        <authorList>
            <person name="Dunlap C."/>
        </authorList>
    </citation>
    <scope>NUCLEOTIDE SEQUENCE [LARGE SCALE GENOMIC DNA]</scope>
    <source>
        <strain evidence="5 8">NRRL B-23120</strain>
    </source>
</reference>
<feature type="domain" description="Cell envelope-related transcriptional attenuator" evidence="4">
    <location>
        <begin position="101"/>
        <end position="265"/>
    </location>
</feature>
<keyword evidence="3" id="KW-0812">Transmembrane</keyword>